<feature type="repeat" description="PPR" evidence="3">
    <location>
        <begin position="252"/>
        <end position="286"/>
    </location>
</feature>
<keyword evidence="6" id="KW-1185">Reference proteome</keyword>
<dbReference type="Pfam" id="PF13812">
    <property type="entry name" value="PPR_3"/>
    <property type="match status" value="1"/>
</dbReference>
<dbReference type="GO" id="GO:0003729">
    <property type="term" value="F:mRNA binding"/>
    <property type="evidence" value="ECO:0000318"/>
    <property type="project" value="GO_Central"/>
</dbReference>
<dbReference type="EMBL" id="KI393463">
    <property type="protein sequence ID" value="ERN08387.1"/>
    <property type="molecule type" value="Genomic_DNA"/>
</dbReference>
<dbReference type="AlphaFoldDB" id="W1PEK8"/>
<evidence type="ECO:0000313" key="5">
    <source>
        <dbReference type="EMBL" id="ERN08387.1"/>
    </source>
</evidence>
<dbReference type="GO" id="GO:0009409">
    <property type="term" value="P:response to cold"/>
    <property type="evidence" value="ECO:0007669"/>
    <property type="project" value="EnsemblPlants"/>
</dbReference>
<feature type="repeat" description="PPR" evidence="3">
    <location>
        <begin position="357"/>
        <end position="391"/>
    </location>
</feature>
<feature type="repeat" description="PPR" evidence="3">
    <location>
        <begin position="539"/>
        <end position="573"/>
    </location>
</feature>
<gene>
    <name evidence="5" type="ORF">AMTR_s00148p00070260</name>
</gene>
<feature type="repeat" description="PPR" evidence="3">
    <location>
        <begin position="322"/>
        <end position="356"/>
    </location>
</feature>
<evidence type="ECO:0000256" key="1">
    <source>
        <dbReference type="ARBA" id="ARBA00007626"/>
    </source>
</evidence>
<comment type="similarity">
    <text evidence="1">Belongs to the PPR family. P subfamily.</text>
</comment>
<protein>
    <recommendedName>
        <fullName evidence="7">Pentacotripeptide-repeat region of PRORP domain-containing protein</fullName>
    </recommendedName>
</protein>
<evidence type="ECO:0000256" key="4">
    <source>
        <dbReference type="SAM" id="MobiDB-lite"/>
    </source>
</evidence>
<dbReference type="NCBIfam" id="TIGR00756">
    <property type="entry name" value="PPR"/>
    <property type="match status" value="8"/>
</dbReference>
<dbReference type="STRING" id="13333.W1PEK8"/>
<dbReference type="InterPro" id="IPR011990">
    <property type="entry name" value="TPR-like_helical_dom_sf"/>
</dbReference>
<proteinExistence type="inferred from homology"/>
<name>W1PEK8_AMBTC</name>
<reference evidence="6" key="1">
    <citation type="journal article" date="2013" name="Science">
        <title>The Amborella genome and the evolution of flowering plants.</title>
        <authorList>
            <consortium name="Amborella Genome Project"/>
        </authorList>
    </citation>
    <scope>NUCLEOTIDE SEQUENCE [LARGE SCALE GENOMIC DNA]</scope>
</reference>
<dbReference type="Gramene" id="ERN08387">
    <property type="protein sequence ID" value="ERN08387"/>
    <property type="gene ID" value="AMTR_s00148p00070260"/>
</dbReference>
<evidence type="ECO:0000313" key="6">
    <source>
        <dbReference type="Proteomes" id="UP000017836"/>
    </source>
</evidence>
<feature type="repeat" description="PPR" evidence="3">
    <location>
        <begin position="504"/>
        <end position="538"/>
    </location>
</feature>
<evidence type="ECO:0000256" key="2">
    <source>
        <dbReference type="ARBA" id="ARBA00022737"/>
    </source>
</evidence>
<keyword evidence="2" id="KW-0677">Repeat</keyword>
<accession>W1PEK8</accession>
<dbReference type="Pfam" id="PF13041">
    <property type="entry name" value="PPR_2"/>
    <property type="match status" value="2"/>
</dbReference>
<dbReference type="PROSITE" id="PS51375">
    <property type="entry name" value="PPR"/>
    <property type="match status" value="10"/>
</dbReference>
<dbReference type="HOGENOM" id="CLU_002706_49_24_1"/>
<dbReference type="Proteomes" id="UP000017836">
    <property type="component" value="Unassembled WGS sequence"/>
</dbReference>
<feature type="repeat" description="PPR" evidence="3">
    <location>
        <begin position="217"/>
        <end position="251"/>
    </location>
</feature>
<dbReference type="InterPro" id="IPR002885">
    <property type="entry name" value="PPR_rpt"/>
</dbReference>
<dbReference type="Pfam" id="PF01535">
    <property type="entry name" value="PPR"/>
    <property type="match status" value="2"/>
</dbReference>
<dbReference type="OrthoDB" id="185373at2759"/>
<feature type="compositionally biased region" description="Basic and acidic residues" evidence="4">
    <location>
        <begin position="74"/>
        <end position="84"/>
    </location>
</feature>
<evidence type="ECO:0008006" key="7">
    <source>
        <dbReference type="Google" id="ProtNLM"/>
    </source>
</evidence>
<feature type="region of interest" description="Disordered" evidence="4">
    <location>
        <begin position="36"/>
        <end position="85"/>
    </location>
</feature>
<feature type="repeat" description="PPR" evidence="3">
    <location>
        <begin position="287"/>
        <end position="321"/>
    </location>
</feature>
<feature type="repeat" description="PPR" evidence="3">
    <location>
        <begin position="182"/>
        <end position="216"/>
    </location>
</feature>
<feature type="repeat" description="PPR" evidence="3">
    <location>
        <begin position="428"/>
        <end position="462"/>
    </location>
</feature>
<organism evidence="5 6">
    <name type="scientific">Amborella trichopoda</name>
    <dbReference type="NCBI Taxonomy" id="13333"/>
    <lineage>
        <taxon>Eukaryota</taxon>
        <taxon>Viridiplantae</taxon>
        <taxon>Streptophyta</taxon>
        <taxon>Embryophyta</taxon>
        <taxon>Tracheophyta</taxon>
        <taxon>Spermatophyta</taxon>
        <taxon>Magnoliopsida</taxon>
        <taxon>Amborellales</taxon>
        <taxon>Amborellaceae</taxon>
        <taxon>Amborella</taxon>
    </lineage>
</organism>
<sequence length="755" mass="85121">MASISSSTTQSSIKILRQKTSPWRSSFFHHPLRAFFTNPPAKSSENETPPIDGEPISNQSHEFYGEPDQSSRSSSERGKPRNPEYLEETIIRMMAKRSWTTRLQNSIRALVPEFTKPLVLNILDGAKKAQQALNFFRWVEKTGFHHDYSTHLKIIEILGRFGMLNHARCILFAMREKGVEWDERLFNMLINSYGNAGIVQESVKIFNKMKELGIDPTVRSYNNFFSVILKRGRTFMAKRYFNAMIRNGVSPNIYTYNILIWGFCLSTKMATANRFFSDMRERGISPDIITYNTMISGCCRVGDMENALKSFNELNEKGMAPDEITYTHLIKGFVGAGRIEEALDFFREMGGLKLKSNALIYQALVLGLYENGKMDDAQTLLKEMMKRNFRPSDPSIFLTVMKAQCDVGNLDEAMDILKGMKNLRISPESAHYGVLIEGHCNKGLHDKAGKLLDEVMEDGILLNPGGSPLEPSVYNPIIRYLCEIGHTQKAELFFRQLMKLGVQDPLSFNNLIAGHSRERMPEHGFELLKIMARRGIPSDSNAYSSLVESYLKICEPADAKTALDSMIESGHLPSPSLFRSVMDSLFSDGRVQTASRVMYTMLDKDVLENLDLVAKILEALLLRGHVEEALGRIDLMLRKGCYPDFNHLLTTLCKKEKTIAALKLLDYCLERDCNVNFSSYDLVLDALISAGKTLNAYSILCKITEKGGMKKPTSFESLIKTLSEEGNTKQADILSRLVAQKTSGARKGQKVAMST</sequence>
<dbReference type="PANTHER" id="PTHR47941">
    <property type="entry name" value="PENTATRICOPEPTIDE REPEAT-CONTAINING PROTEIN 3, MITOCHONDRIAL"/>
    <property type="match status" value="1"/>
</dbReference>
<dbReference type="KEGG" id="atr:18995812"/>
<evidence type="ECO:0000256" key="3">
    <source>
        <dbReference type="PROSITE-ProRule" id="PRU00708"/>
    </source>
</evidence>
<dbReference type="eggNOG" id="KOG4197">
    <property type="taxonomic scope" value="Eukaryota"/>
</dbReference>
<dbReference type="Gene3D" id="1.25.40.10">
    <property type="entry name" value="Tetratricopeptide repeat domain"/>
    <property type="match status" value="6"/>
</dbReference>
<feature type="repeat" description="PPR" evidence="3">
    <location>
        <begin position="393"/>
        <end position="427"/>
    </location>
</feature>
<dbReference type="SUPFAM" id="SSF81901">
    <property type="entry name" value="HCP-like"/>
    <property type="match status" value="1"/>
</dbReference>
<dbReference type="OMA" id="NMDMAHK"/>